<dbReference type="EMBL" id="JADPIE010000007">
    <property type="protein sequence ID" value="MBF8437779.1"/>
    <property type="molecule type" value="Genomic_DNA"/>
</dbReference>
<dbReference type="PANTHER" id="PTHR43308">
    <property type="entry name" value="OUTER MEMBRANE PROTEIN ALPHA-RELATED"/>
    <property type="match status" value="1"/>
</dbReference>
<dbReference type="PANTHER" id="PTHR43308:SF1">
    <property type="entry name" value="OUTER MEMBRANE PROTEIN ALPHA"/>
    <property type="match status" value="1"/>
</dbReference>
<keyword evidence="3" id="KW-0732">Signal</keyword>
<dbReference type="AlphaFoldDB" id="A0A931ATB5"/>
<dbReference type="Pfam" id="PF00395">
    <property type="entry name" value="SLH"/>
    <property type="match status" value="1"/>
</dbReference>
<keyword evidence="1" id="KW-0677">Repeat</keyword>
<organism evidence="5 6">
    <name type="scientific">Halonatronomonas betaini</name>
    <dbReference type="NCBI Taxonomy" id="2778430"/>
    <lineage>
        <taxon>Bacteria</taxon>
        <taxon>Bacillati</taxon>
        <taxon>Bacillota</taxon>
        <taxon>Clostridia</taxon>
        <taxon>Halanaerobiales</taxon>
        <taxon>Halarsenatibacteraceae</taxon>
        <taxon>Halonatronomonas</taxon>
    </lineage>
</organism>
<sequence length="914" mass="101733">MKKLTFVLVLLLAVAVAMPAQANFPDVSEDHWAYEAVVELQAAGVIEGYPDGEFKGQQNMTRYEMALIIARMLDDLNMQLDAMEHDIDALYAEVDELSEGLTAAQADDVAAIVQAMLEEYVPEREEGLTAEQSEQVVNLIRALTAEFNTELRMLRDDLGAMEAWGADIEANQELIADLEERMAAVETVQFSGSYSVDFNHTQTFDHEGEDYTFGTDLNYYYLPDVDSALLERIIEDFDDFEFEYDGEEDEYVLTDEDDEVIATFDTARDVWYYVVSQEIEAIMTDSDNENYVAYDAEEDGDRLYTSFDDHLAAAVKAFNENVAPLSSLRIQEDTSDDLALPGWASATEFTGLEKSTGFSQLLELQMDIRTDFFDATVDLDIEGTDEEVALSSAGLELENDFLKGVYGTSNTVSLNKFAVDSETVNGVTVEFKEWDVNTFFGHLSETTGADETDQFVSDYDEVDELDEDFEDDFFVIGNEDYSAYFTQGLDDQVTNNYYLMGADTNISLADFNIRAGAAMRSDRYDFTADSNRAVVTLGTGAVIDNLSLDVDAAFSMEPFADDLNLGTAIVASGDADVEDVAKIDAELRWKNDTFEDLYGADAHFDYDDADRFDTGIPEDGFALNLGVEQQFVDLFDGYVNFDLYDEDWRLTVGGGIDDLLIDGLSGTASFQRLHEAPDEDTDTIKAAGVYDVDPIELGLNFQMVMLEEGRTDVDGQEQSADELTFGANGSFAAMDYLTLNASYELVQNLGNYDAADFDDIDEDLSKQTIGFGADLVDFEVIENLTLNAGASYEMITGYEFDYTEEADATDYADAVEEAWAADTLDVNTISANVGLEYVMGRATFGNNFEFTNKTGDAVSDGNLFDNTFSLDYELVQDVEFTSSWQERLFRFSDDDNADDDWSTREIKAGVSIDF</sequence>
<dbReference type="RefSeq" id="WP_270454793.1">
    <property type="nucleotide sequence ID" value="NZ_JADPIE010000007.1"/>
</dbReference>
<evidence type="ECO:0000256" key="2">
    <source>
        <dbReference type="SAM" id="Coils"/>
    </source>
</evidence>
<reference evidence="5" key="1">
    <citation type="submission" date="2020-11" db="EMBL/GenBank/DDBJ databases">
        <title>Halonatronomonas betainensis gen. nov., sp. nov. a novel haloalkaliphilic representative of the family Halanaerobiacae capable of betaine degradation.</title>
        <authorList>
            <person name="Boltyanskaya Y."/>
            <person name="Kevbrin V."/>
            <person name="Detkova E."/>
            <person name="Grouzdev D.S."/>
            <person name="Koziaeva V."/>
            <person name="Zhilina T."/>
        </authorList>
    </citation>
    <scope>NUCLEOTIDE SEQUENCE</scope>
    <source>
        <strain evidence="5">Z-7014</strain>
    </source>
</reference>
<evidence type="ECO:0000256" key="1">
    <source>
        <dbReference type="ARBA" id="ARBA00022737"/>
    </source>
</evidence>
<feature type="chain" id="PRO_5038011110" evidence="3">
    <location>
        <begin position="23"/>
        <end position="914"/>
    </location>
</feature>
<proteinExistence type="predicted"/>
<evidence type="ECO:0000256" key="3">
    <source>
        <dbReference type="SAM" id="SignalP"/>
    </source>
</evidence>
<dbReference type="InterPro" id="IPR051465">
    <property type="entry name" value="Cell_Envelope_Struct_Comp"/>
</dbReference>
<feature type="coiled-coil region" evidence="2">
    <location>
        <begin position="161"/>
        <end position="188"/>
    </location>
</feature>
<accession>A0A931ATB5</accession>
<gene>
    <name evidence="5" type="ORF">I0Q91_11845</name>
</gene>
<evidence type="ECO:0000313" key="5">
    <source>
        <dbReference type="EMBL" id="MBF8437779.1"/>
    </source>
</evidence>
<name>A0A931ATB5_9FIRM</name>
<keyword evidence="2" id="KW-0175">Coiled coil</keyword>
<comment type="caution">
    <text evidence="5">The sequence shown here is derived from an EMBL/GenBank/DDBJ whole genome shotgun (WGS) entry which is preliminary data.</text>
</comment>
<dbReference type="Proteomes" id="UP000621436">
    <property type="component" value="Unassembled WGS sequence"/>
</dbReference>
<evidence type="ECO:0000313" key="6">
    <source>
        <dbReference type="Proteomes" id="UP000621436"/>
    </source>
</evidence>
<keyword evidence="6" id="KW-1185">Reference proteome</keyword>
<feature type="coiled-coil region" evidence="2">
    <location>
        <begin position="73"/>
        <end position="107"/>
    </location>
</feature>
<feature type="domain" description="SLH" evidence="4">
    <location>
        <begin position="20"/>
        <end position="83"/>
    </location>
</feature>
<dbReference type="InterPro" id="IPR001119">
    <property type="entry name" value="SLH_dom"/>
</dbReference>
<feature type="signal peptide" evidence="3">
    <location>
        <begin position="1"/>
        <end position="22"/>
    </location>
</feature>
<evidence type="ECO:0000259" key="4">
    <source>
        <dbReference type="PROSITE" id="PS51272"/>
    </source>
</evidence>
<protein>
    <submittedName>
        <fullName evidence="5">S-layer homology domain-containing protein</fullName>
    </submittedName>
</protein>
<dbReference type="PROSITE" id="PS51272">
    <property type="entry name" value="SLH"/>
    <property type="match status" value="1"/>
</dbReference>